<protein>
    <recommendedName>
        <fullName evidence="7">Nodulin-like domain-containing protein</fullName>
    </recommendedName>
</protein>
<evidence type="ECO:0000256" key="3">
    <source>
        <dbReference type="ARBA" id="ARBA00022989"/>
    </source>
</evidence>
<dbReference type="EMBL" id="BIMX01000004">
    <property type="protein sequence ID" value="GCE98196.1"/>
    <property type="molecule type" value="Genomic_DNA"/>
</dbReference>
<keyword evidence="4 6" id="KW-0472">Membrane</keyword>
<feature type="compositionally biased region" description="Polar residues" evidence="5">
    <location>
        <begin position="308"/>
        <end position="323"/>
    </location>
</feature>
<organism evidence="8 9">
    <name type="scientific">Zygosaccharomyces mellis</name>
    <dbReference type="NCBI Taxonomy" id="42258"/>
    <lineage>
        <taxon>Eukaryota</taxon>
        <taxon>Fungi</taxon>
        <taxon>Dikarya</taxon>
        <taxon>Ascomycota</taxon>
        <taxon>Saccharomycotina</taxon>
        <taxon>Saccharomycetes</taxon>
        <taxon>Saccharomycetales</taxon>
        <taxon>Saccharomycetaceae</taxon>
        <taxon>Zygosaccharomyces</taxon>
    </lineage>
</organism>
<dbReference type="InterPro" id="IPR010658">
    <property type="entry name" value="Nodulin-like"/>
</dbReference>
<feature type="transmembrane region" description="Helical" evidence="6">
    <location>
        <begin position="389"/>
        <end position="415"/>
    </location>
</feature>
<dbReference type="Proteomes" id="UP000301737">
    <property type="component" value="Unassembled WGS sequence"/>
</dbReference>
<proteinExistence type="predicted"/>
<feature type="compositionally biased region" description="Low complexity" evidence="5">
    <location>
        <begin position="236"/>
        <end position="250"/>
    </location>
</feature>
<evidence type="ECO:0000313" key="8">
    <source>
        <dbReference type="EMBL" id="GCE98196.1"/>
    </source>
</evidence>
<keyword evidence="2 6" id="KW-0812">Transmembrane</keyword>
<evidence type="ECO:0000256" key="6">
    <source>
        <dbReference type="SAM" id="Phobius"/>
    </source>
</evidence>
<feature type="region of interest" description="Disordered" evidence="5">
    <location>
        <begin position="229"/>
        <end position="250"/>
    </location>
</feature>
<feature type="transmembrane region" description="Helical" evidence="6">
    <location>
        <begin position="168"/>
        <end position="191"/>
    </location>
</feature>
<feature type="transmembrane region" description="Helical" evidence="6">
    <location>
        <begin position="539"/>
        <end position="559"/>
    </location>
</feature>
<evidence type="ECO:0000256" key="1">
    <source>
        <dbReference type="ARBA" id="ARBA00004141"/>
    </source>
</evidence>
<comment type="caution">
    <text evidence="8">The sequence shown here is derived from an EMBL/GenBank/DDBJ whole genome shotgun (WGS) entry which is preliminary data.</text>
</comment>
<feature type="transmembrane region" description="Helical" evidence="6">
    <location>
        <begin position="136"/>
        <end position="156"/>
    </location>
</feature>
<evidence type="ECO:0000313" key="9">
    <source>
        <dbReference type="Proteomes" id="UP000301737"/>
    </source>
</evidence>
<feature type="transmembrane region" description="Helical" evidence="6">
    <location>
        <begin position="74"/>
        <end position="91"/>
    </location>
</feature>
<keyword evidence="9" id="KW-1185">Reference proteome</keyword>
<keyword evidence="3 6" id="KW-1133">Transmembrane helix</keyword>
<gene>
    <name evidence="8" type="ORF">ZYGM_003427</name>
</gene>
<reference evidence="8 9" key="1">
    <citation type="submission" date="2019-01" db="EMBL/GenBank/DDBJ databases">
        <title>Draft Genome Sequencing of Zygosaccharomyces mellis Ca-7.</title>
        <authorList>
            <person name="Shiwa Y."/>
            <person name="Kanesaki Y."/>
            <person name="Ishige T."/>
            <person name="Mura K."/>
            <person name="Hori T."/>
            <person name="Tamura T."/>
        </authorList>
    </citation>
    <scope>NUCLEOTIDE SEQUENCE [LARGE SCALE GENOMIC DNA]</scope>
    <source>
        <strain evidence="8 9">Ca-7</strain>
    </source>
</reference>
<dbReference type="PANTHER" id="PTHR21576:SF166">
    <property type="entry name" value="ADR278WP"/>
    <property type="match status" value="1"/>
</dbReference>
<evidence type="ECO:0000259" key="7">
    <source>
        <dbReference type="Pfam" id="PF06813"/>
    </source>
</evidence>
<dbReference type="PANTHER" id="PTHR21576">
    <property type="entry name" value="UNCHARACTERIZED NODULIN-LIKE PROTEIN"/>
    <property type="match status" value="1"/>
</dbReference>
<sequence length="643" mass="69615">MTSPTRSKLIKTFIGSNVVAIGAGTPYVYSFYAPQLLAQCHIPVSRVSTLSLSLNLGSSLLGFFAGIVIDKNPALSCLVGTLCTFMGYAGLHYCYQTQLSSVFLISAALCLIGYGSISGFYAAVKCCTTNFPHHRGTAGAFPVSLYALAGMMYSSLCSKLFGDDMSSVFKFLTVICSVGIFIGCLTLEILVHPRTQHTHSRQGSDPRGYVPERHQHIAAVTHLDSPTVAAGSKQDQASLTSGSSTASSSQSVWSTQATDSYIWSTELSGSLPFWGWGRGRDTIAGLPAPNVPNAAATPESPRVPAPSYSRQGLSYSSTNQTRRMETLPSNNLRKDSFKRNDADGVNAMGSLNTQLPVRLDFASETPAPKKSIKWTENYVLNIITTPRFLTYYIILATLQGLGQMYIYCVGFIIQAQINSLPSERYNLNPERIQSIQVSIISILSFTGRLSSGPISDLLVKKLYAQRMWNIVLAGFLMFWGSAQMLHQIPAEAMSTTTNLPQSLTNVSFCSAIFGFAFGVLFGTYPAIIADSFGTAAFSTIWGISTSGGLPTIKIFAAILGQDLDRNTAPGEAVCRKGIDCYKHTFHITQACSAFIVLLTLSLISVTFWEARSKKLDLSDESRNQHLLEGSGDTVPSDNHRLDA</sequence>
<dbReference type="AlphaFoldDB" id="A0A4C2E4G7"/>
<feature type="region of interest" description="Disordered" evidence="5">
    <location>
        <begin position="287"/>
        <end position="323"/>
    </location>
</feature>
<feature type="transmembrane region" description="Helical" evidence="6">
    <location>
        <begin position="12"/>
        <end position="32"/>
    </location>
</feature>
<dbReference type="InterPro" id="IPR036259">
    <property type="entry name" value="MFS_trans_sf"/>
</dbReference>
<dbReference type="Gene3D" id="1.20.1250.20">
    <property type="entry name" value="MFS general substrate transporter like domains"/>
    <property type="match status" value="2"/>
</dbReference>
<dbReference type="SUPFAM" id="SSF103473">
    <property type="entry name" value="MFS general substrate transporter"/>
    <property type="match status" value="2"/>
</dbReference>
<dbReference type="GO" id="GO:0000329">
    <property type="term" value="C:fungal-type vacuole membrane"/>
    <property type="evidence" value="ECO:0007669"/>
    <property type="project" value="TreeGrafter"/>
</dbReference>
<dbReference type="OrthoDB" id="410267at2759"/>
<evidence type="ECO:0000256" key="2">
    <source>
        <dbReference type="ARBA" id="ARBA00022692"/>
    </source>
</evidence>
<name>A0A4C2E4G7_9SACH</name>
<feature type="transmembrane region" description="Helical" evidence="6">
    <location>
        <begin position="587"/>
        <end position="608"/>
    </location>
</feature>
<feature type="domain" description="Nodulin-like" evidence="7">
    <location>
        <begin position="13"/>
        <end position="205"/>
    </location>
</feature>
<feature type="transmembrane region" description="Helical" evidence="6">
    <location>
        <begin position="103"/>
        <end position="124"/>
    </location>
</feature>
<evidence type="ECO:0000256" key="5">
    <source>
        <dbReference type="SAM" id="MobiDB-lite"/>
    </source>
</evidence>
<accession>A0A4C2E4G7</accession>
<feature type="transmembrane region" description="Helical" evidence="6">
    <location>
        <begin position="52"/>
        <end position="69"/>
    </location>
</feature>
<feature type="compositionally biased region" description="Low complexity" evidence="5">
    <location>
        <begin position="287"/>
        <end position="298"/>
    </location>
</feature>
<feature type="transmembrane region" description="Helical" evidence="6">
    <location>
        <begin position="467"/>
        <end position="485"/>
    </location>
</feature>
<dbReference type="Pfam" id="PF06813">
    <property type="entry name" value="Nodulin-like"/>
    <property type="match status" value="1"/>
</dbReference>
<comment type="subcellular location">
    <subcellularLocation>
        <location evidence="1">Membrane</location>
        <topology evidence="1">Multi-pass membrane protein</topology>
    </subcellularLocation>
</comment>
<feature type="transmembrane region" description="Helical" evidence="6">
    <location>
        <begin position="505"/>
        <end position="527"/>
    </location>
</feature>
<evidence type="ECO:0000256" key="4">
    <source>
        <dbReference type="ARBA" id="ARBA00023136"/>
    </source>
</evidence>